<dbReference type="FunFam" id="3.40.50.2000:FF:000119">
    <property type="entry name" value="Glycosyl transferase group 1"/>
    <property type="match status" value="1"/>
</dbReference>
<dbReference type="GO" id="GO:0009103">
    <property type="term" value="P:lipopolysaccharide biosynthetic process"/>
    <property type="evidence" value="ECO:0007669"/>
    <property type="project" value="TreeGrafter"/>
</dbReference>
<reference evidence="3" key="1">
    <citation type="submission" date="2020-02" db="EMBL/GenBank/DDBJ databases">
        <authorList>
            <person name="Meier V. D."/>
        </authorList>
    </citation>
    <scope>NUCLEOTIDE SEQUENCE</scope>
    <source>
        <strain evidence="3">AVDCRST_MAG96</strain>
    </source>
</reference>
<evidence type="ECO:0000313" key="3">
    <source>
        <dbReference type="EMBL" id="CAA9537918.1"/>
    </source>
</evidence>
<accession>A0A6J4U475</accession>
<evidence type="ECO:0000256" key="1">
    <source>
        <dbReference type="ARBA" id="ARBA00022679"/>
    </source>
</evidence>
<dbReference type="CDD" id="cd03809">
    <property type="entry name" value="GT4_MtfB-like"/>
    <property type="match status" value="1"/>
</dbReference>
<dbReference type="InterPro" id="IPR001296">
    <property type="entry name" value="Glyco_trans_1"/>
</dbReference>
<dbReference type="GO" id="GO:0016757">
    <property type="term" value="F:glycosyltransferase activity"/>
    <property type="evidence" value="ECO:0007669"/>
    <property type="project" value="InterPro"/>
</dbReference>
<dbReference type="Gene3D" id="3.40.50.2000">
    <property type="entry name" value="Glycogen Phosphorylase B"/>
    <property type="match status" value="2"/>
</dbReference>
<protein>
    <submittedName>
        <fullName evidence="3">Glycosyl transferase, group 1</fullName>
    </submittedName>
</protein>
<sequence length="367" mass="41368">MREPILKNIYINARFLGRHVTGVERYATEFVKALDAMMCRGEIDPTRFSFVLLAPKNIQSELKPKHIQIRYVGYFSGHLWEQFELPFYARGTLLINLCNTASLLKRNQIVTIHDAVVFGSPQAYSFIFRLWYKFLWKSLGVVAKTIITVSSFSEKELSKYCVQNAGKLQVIYEGKEHIFALKSDNSILEKHGLKDKPFVLAVSSLNPNKNFHSIVQAITFLSNVNFEVVIAGGANPKIFCQSAIPLPSSIRYLGYVSDGELRSLYEHASCFVYPSFYEGFGLPPLEAMACGCPVIVSQAASLPEVCGDAALYCDPNSPKDIAEKIVLLMNNTTLREDLCRKSLERAKLFSWEKCARETFAVIKKALF</sequence>
<proteinExistence type="predicted"/>
<dbReference type="AlphaFoldDB" id="A0A6J4U475"/>
<dbReference type="PANTHER" id="PTHR46401:SF2">
    <property type="entry name" value="GLYCOSYLTRANSFERASE WBBK-RELATED"/>
    <property type="match status" value="1"/>
</dbReference>
<dbReference type="PANTHER" id="PTHR46401">
    <property type="entry name" value="GLYCOSYLTRANSFERASE WBBK-RELATED"/>
    <property type="match status" value="1"/>
</dbReference>
<dbReference type="Pfam" id="PF00534">
    <property type="entry name" value="Glycos_transf_1"/>
    <property type="match status" value="1"/>
</dbReference>
<organism evidence="3">
    <name type="scientific">uncultured Segetibacter sp</name>
    <dbReference type="NCBI Taxonomy" id="481133"/>
    <lineage>
        <taxon>Bacteria</taxon>
        <taxon>Pseudomonadati</taxon>
        <taxon>Bacteroidota</taxon>
        <taxon>Chitinophagia</taxon>
        <taxon>Chitinophagales</taxon>
        <taxon>Chitinophagaceae</taxon>
        <taxon>Segetibacter</taxon>
        <taxon>environmental samples</taxon>
    </lineage>
</organism>
<dbReference type="SUPFAM" id="SSF53756">
    <property type="entry name" value="UDP-Glycosyltransferase/glycogen phosphorylase"/>
    <property type="match status" value="1"/>
</dbReference>
<feature type="domain" description="Glycosyl transferase family 1" evidence="2">
    <location>
        <begin position="188"/>
        <end position="339"/>
    </location>
</feature>
<keyword evidence="1 3" id="KW-0808">Transferase</keyword>
<name>A0A6J4U475_9BACT</name>
<gene>
    <name evidence="3" type="ORF">AVDCRST_MAG96-4062</name>
</gene>
<dbReference type="EMBL" id="CADCVN010001592">
    <property type="protein sequence ID" value="CAA9537918.1"/>
    <property type="molecule type" value="Genomic_DNA"/>
</dbReference>
<evidence type="ECO:0000259" key="2">
    <source>
        <dbReference type="Pfam" id="PF00534"/>
    </source>
</evidence>